<protein>
    <submittedName>
        <fullName evidence="2">DUF2537 domain-containing protein</fullName>
    </submittedName>
</protein>
<dbReference type="InterPro" id="IPR024244">
    <property type="entry name" value="DUF2537"/>
</dbReference>
<accession>A0A7K1UY12</accession>
<keyword evidence="1" id="KW-0812">Transmembrane</keyword>
<keyword evidence="3" id="KW-1185">Reference proteome</keyword>
<keyword evidence="1" id="KW-0472">Membrane</keyword>
<proteinExistence type="predicted"/>
<feature type="transmembrane region" description="Helical" evidence="1">
    <location>
        <begin position="47"/>
        <end position="68"/>
    </location>
</feature>
<feature type="transmembrane region" description="Helical" evidence="1">
    <location>
        <begin position="80"/>
        <end position="103"/>
    </location>
</feature>
<keyword evidence="1" id="KW-1133">Transmembrane helix</keyword>
<organism evidence="2 3">
    <name type="scientific">Nocardia terrae</name>
    <dbReference type="NCBI Taxonomy" id="2675851"/>
    <lineage>
        <taxon>Bacteria</taxon>
        <taxon>Bacillati</taxon>
        <taxon>Actinomycetota</taxon>
        <taxon>Actinomycetes</taxon>
        <taxon>Mycobacteriales</taxon>
        <taxon>Nocardiaceae</taxon>
        <taxon>Nocardia</taxon>
    </lineage>
</organism>
<dbReference type="Proteomes" id="UP000466794">
    <property type="component" value="Unassembled WGS sequence"/>
</dbReference>
<dbReference type="RefSeq" id="WP_328601957.1">
    <property type="nucleotide sequence ID" value="NZ_WRPP01000003.1"/>
</dbReference>
<gene>
    <name evidence="2" type="ORF">GPX89_18155</name>
</gene>
<reference evidence="2 3" key="1">
    <citation type="submission" date="2019-12" db="EMBL/GenBank/DDBJ databases">
        <title>Nocardia sp. nov. ET3-3 isolated from soil.</title>
        <authorList>
            <person name="Kanchanasin P."/>
            <person name="Tanasupawat S."/>
            <person name="Yuki M."/>
            <person name="Kudo T."/>
        </authorList>
    </citation>
    <scope>NUCLEOTIDE SEQUENCE [LARGE SCALE GENOMIC DNA]</scope>
    <source>
        <strain evidence="2 3">ET3-3</strain>
    </source>
</reference>
<name>A0A7K1UY12_9NOCA</name>
<evidence type="ECO:0000256" key="1">
    <source>
        <dbReference type="SAM" id="Phobius"/>
    </source>
</evidence>
<evidence type="ECO:0000313" key="2">
    <source>
        <dbReference type="EMBL" id="MVU79161.1"/>
    </source>
</evidence>
<dbReference type="Pfam" id="PF10801">
    <property type="entry name" value="DUF2537"/>
    <property type="match status" value="1"/>
</dbReference>
<evidence type="ECO:0000313" key="3">
    <source>
        <dbReference type="Proteomes" id="UP000466794"/>
    </source>
</evidence>
<dbReference type="EMBL" id="WRPP01000003">
    <property type="protein sequence ID" value="MVU79161.1"/>
    <property type="molecule type" value="Genomic_DNA"/>
</dbReference>
<comment type="caution">
    <text evidence="2">The sequence shown here is derived from an EMBL/GenBank/DDBJ whole genome shotgun (WGS) entry which is preliminary data.</text>
</comment>
<feature type="transmembrane region" description="Helical" evidence="1">
    <location>
        <begin position="20"/>
        <end position="40"/>
    </location>
</feature>
<dbReference type="AlphaFoldDB" id="A0A7K1UY12"/>
<sequence>MSHPPDGPYGYGYSEPTPWAAGIAVAVLVAALTTTGVYAFGAALAQIHWTLSVAVNLIAVGGAAPTAWRWRYAPVTRWVIMGLAAGVLLAWVILLLSVLPIGVDTV</sequence>